<dbReference type="GO" id="GO:0015144">
    <property type="term" value="F:carbohydrate transmembrane transporter activity"/>
    <property type="evidence" value="ECO:0007669"/>
    <property type="project" value="InterPro"/>
</dbReference>
<feature type="transmembrane region" description="Helical" evidence="6">
    <location>
        <begin position="124"/>
        <end position="144"/>
    </location>
</feature>
<keyword evidence="5 6" id="KW-0472">Membrane</keyword>
<evidence type="ECO:0000256" key="4">
    <source>
        <dbReference type="ARBA" id="ARBA00022989"/>
    </source>
</evidence>
<feature type="transmembrane region" description="Helical" evidence="6">
    <location>
        <begin position="59"/>
        <end position="79"/>
    </location>
</feature>
<dbReference type="PANTHER" id="PTHR16119:SF17">
    <property type="entry name" value="TRANSMEMBRANE PROTEIN 144"/>
    <property type="match status" value="1"/>
</dbReference>
<organism evidence="7 8">
    <name type="scientific">Syphacia muris</name>
    <dbReference type="NCBI Taxonomy" id="451379"/>
    <lineage>
        <taxon>Eukaryota</taxon>
        <taxon>Metazoa</taxon>
        <taxon>Ecdysozoa</taxon>
        <taxon>Nematoda</taxon>
        <taxon>Chromadorea</taxon>
        <taxon>Rhabditida</taxon>
        <taxon>Spirurina</taxon>
        <taxon>Oxyuridomorpha</taxon>
        <taxon>Oxyuroidea</taxon>
        <taxon>Oxyuridae</taxon>
        <taxon>Syphacia</taxon>
    </lineage>
</organism>
<dbReference type="InterPro" id="IPR012435">
    <property type="entry name" value="TMEM144"/>
</dbReference>
<evidence type="ECO:0000256" key="6">
    <source>
        <dbReference type="SAM" id="Phobius"/>
    </source>
</evidence>
<feature type="transmembrane region" description="Helical" evidence="6">
    <location>
        <begin position="298"/>
        <end position="318"/>
    </location>
</feature>
<dbReference type="AlphaFoldDB" id="A0A0N5AIC3"/>
<dbReference type="Proteomes" id="UP000046393">
    <property type="component" value="Unplaced"/>
</dbReference>
<comment type="subcellular location">
    <subcellularLocation>
        <location evidence="1">Membrane</location>
        <topology evidence="1">Multi-pass membrane protein</topology>
    </subcellularLocation>
</comment>
<accession>A0A0N5AIC3</accession>
<evidence type="ECO:0000256" key="2">
    <source>
        <dbReference type="ARBA" id="ARBA00005731"/>
    </source>
</evidence>
<comment type="similarity">
    <text evidence="2">Belongs to the TMEM144 family.</text>
</comment>
<sequence>MSSITRLLACGVASVFFGSMFVPIKRYNAGDGIYVQWLMSVSIVTFAFFTWLWEGIPQFYPLAMVGGMLWCLGNATAVPIIRRLGMAMGMLIWNTTNCLAGWAGGNFGLFGMTARPAANKVLNYIGLLFVIVGFVFYLSYFCQYNYINKMYVTKVFKKDCRCDKYLPYIGIILALGAGAFYGSTFVPVIYIQDNIKGASQRGTPYVFAHSMGIFLTATALFIGYSIINKPVINNQITLPALCAGLIWIIAQTSFFVANENLSQTVSFPIITMIPGCVASAWSIFVFKEIRGARNLRLLGIAIVITLCGALMVGLSKALTF</sequence>
<dbReference type="PANTHER" id="PTHR16119">
    <property type="entry name" value="TRANSMEMBRANE PROTEIN 144"/>
    <property type="match status" value="1"/>
</dbReference>
<evidence type="ECO:0000256" key="1">
    <source>
        <dbReference type="ARBA" id="ARBA00004141"/>
    </source>
</evidence>
<dbReference type="InterPro" id="IPR010651">
    <property type="entry name" value="Sugar_transport"/>
</dbReference>
<evidence type="ECO:0000313" key="7">
    <source>
        <dbReference type="Proteomes" id="UP000046393"/>
    </source>
</evidence>
<evidence type="ECO:0000313" key="8">
    <source>
        <dbReference type="WBParaSite" id="SMUV_0000416701-mRNA-1"/>
    </source>
</evidence>
<feature type="transmembrane region" description="Helical" evidence="6">
    <location>
        <begin position="203"/>
        <end position="224"/>
    </location>
</feature>
<evidence type="ECO:0000256" key="3">
    <source>
        <dbReference type="ARBA" id="ARBA00022692"/>
    </source>
</evidence>
<reference evidence="8" key="1">
    <citation type="submission" date="2017-02" db="UniProtKB">
        <authorList>
            <consortium name="WormBaseParasite"/>
        </authorList>
    </citation>
    <scope>IDENTIFICATION</scope>
</reference>
<feature type="transmembrane region" description="Helical" evidence="6">
    <location>
        <begin position="236"/>
        <end position="257"/>
    </location>
</feature>
<dbReference type="Pfam" id="PF07857">
    <property type="entry name" value="TMEM144"/>
    <property type="match status" value="1"/>
</dbReference>
<proteinExistence type="inferred from homology"/>
<keyword evidence="4 6" id="KW-1133">Transmembrane helix</keyword>
<protein>
    <submittedName>
        <fullName evidence="8">Transmembrane protein 144</fullName>
    </submittedName>
</protein>
<dbReference type="GO" id="GO:0016020">
    <property type="term" value="C:membrane"/>
    <property type="evidence" value="ECO:0007669"/>
    <property type="project" value="UniProtKB-SubCell"/>
</dbReference>
<dbReference type="WBParaSite" id="SMUV_0000416701-mRNA-1">
    <property type="protein sequence ID" value="SMUV_0000416701-mRNA-1"/>
    <property type="gene ID" value="SMUV_0000416701"/>
</dbReference>
<evidence type="ECO:0000256" key="5">
    <source>
        <dbReference type="ARBA" id="ARBA00023136"/>
    </source>
</evidence>
<dbReference type="STRING" id="451379.A0A0N5AIC3"/>
<feature type="transmembrane region" description="Helical" evidence="6">
    <location>
        <begin position="34"/>
        <end position="53"/>
    </location>
</feature>
<feature type="transmembrane region" description="Helical" evidence="6">
    <location>
        <begin position="6"/>
        <end position="22"/>
    </location>
</feature>
<keyword evidence="3 6" id="KW-0812">Transmembrane</keyword>
<feature type="transmembrane region" description="Helical" evidence="6">
    <location>
        <begin position="91"/>
        <end position="112"/>
    </location>
</feature>
<feature type="transmembrane region" description="Helical" evidence="6">
    <location>
        <begin position="165"/>
        <end position="191"/>
    </location>
</feature>
<feature type="transmembrane region" description="Helical" evidence="6">
    <location>
        <begin position="269"/>
        <end position="286"/>
    </location>
</feature>
<name>A0A0N5AIC3_9BILA</name>
<keyword evidence="7" id="KW-1185">Reference proteome</keyword>